<gene>
    <name evidence="2" type="ORF">MNEG_7808</name>
</gene>
<dbReference type="PROSITE" id="PS50222">
    <property type="entry name" value="EF_HAND_2"/>
    <property type="match status" value="1"/>
</dbReference>
<dbReference type="InterPro" id="IPR049760">
    <property type="entry name" value="DD_EFCAB10"/>
</dbReference>
<evidence type="ECO:0000259" key="1">
    <source>
        <dbReference type="PROSITE" id="PS50222"/>
    </source>
</evidence>
<sequence length="182" mass="18276">MVEPPRDPRARVAEYLKDHQINEVVQGLIAELLFVKPPDPKKFLIEQLERSKAAGSRPLLDAADLRAMYDMFDVTGSGAVTVAQANAALATALGGARAADAAAAAAGAKPGGKGGAGGGAAGGGSGGGVAGNPLGLKDAAARRLSKEEFVRCVGDVLIRATPNCQLTKLGDADADEEGGQGS</sequence>
<reference evidence="2 3" key="1">
    <citation type="journal article" date="2013" name="BMC Genomics">
        <title>Reconstruction of the lipid metabolism for the microalga Monoraphidium neglectum from its genome sequence reveals characteristics suitable for biofuel production.</title>
        <authorList>
            <person name="Bogen C."/>
            <person name="Al-Dilaimi A."/>
            <person name="Albersmeier A."/>
            <person name="Wichmann J."/>
            <person name="Grundmann M."/>
            <person name="Rupp O."/>
            <person name="Lauersen K.J."/>
            <person name="Blifernez-Klassen O."/>
            <person name="Kalinowski J."/>
            <person name="Goesmann A."/>
            <person name="Mussgnug J.H."/>
            <person name="Kruse O."/>
        </authorList>
    </citation>
    <scope>NUCLEOTIDE SEQUENCE [LARGE SCALE GENOMIC DNA]</scope>
    <source>
        <strain evidence="2 3">SAG 48.87</strain>
    </source>
</reference>
<protein>
    <recommendedName>
        <fullName evidence="1">EF-hand domain-containing protein</fullName>
    </recommendedName>
</protein>
<dbReference type="CDD" id="cd22976">
    <property type="entry name" value="DD_EFCAB10"/>
    <property type="match status" value="1"/>
</dbReference>
<dbReference type="AlphaFoldDB" id="A0A0D2MA69"/>
<dbReference type="Gene3D" id="1.20.890.10">
    <property type="entry name" value="cAMP-dependent protein kinase regulatory subunit, dimerization-anchoring domain"/>
    <property type="match status" value="1"/>
</dbReference>
<evidence type="ECO:0000313" key="2">
    <source>
        <dbReference type="EMBL" id="KIZ00155.1"/>
    </source>
</evidence>
<dbReference type="PANTHER" id="PTHR21847">
    <property type="entry name" value="EF-HAND CALCIUM-BINDING DOMAIN-CONTAINING PROTEIN 10"/>
    <property type="match status" value="1"/>
</dbReference>
<proteinExistence type="predicted"/>
<dbReference type="STRING" id="145388.A0A0D2MA69"/>
<dbReference type="SUPFAM" id="SSF47391">
    <property type="entry name" value="Dimerization-anchoring domain of cAMP-dependent PK regulatory subunit"/>
    <property type="match status" value="1"/>
</dbReference>
<keyword evidence="3" id="KW-1185">Reference proteome</keyword>
<dbReference type="Proteomes" id="UP000054498">
    <property type="component" value="Unassembled WGS sequence"/>
</dbReference>
<dbReference type="EMBL" id="KK101638">
    <property type="protein sequence ID" value="KIZ00155.1"/>
    <property type="molecule type" value="Genomic_DNA"/>
</dbReference>
<accession>A0A0D2MA69</accession>
<evidence type="ECO:0000313" key="3">
    <source>
        <dbReference type="Proteomes" id="UP000054498"/>
    </source>
</evidence>
<dbReference type="PANTHER" id="PTHR21847:SF1">
    <property type="entry name" value="EF-HAND CALCIUM-BINDING DOMAIN-CONTAINING PROTEIN 10"/>
    <property type="match status" value="1"/>
</dbReference>
<name>A0A0D2MA69_9CHLO</name>
<organism evidence="2 3">
    <name type="scientific">Monoraphidium neglectum</name>
    <dbReference type="NCBI Taxonomy" id="145388"/>
    <lineage>
        <taxon>Eukaryota</taxon>
        <taxon>Viridiplantae</taxon>
        <taxon>Chlorophyta</taxon>
        <taxon>core chlorophytes</taxon>
        <taxon>Chlorophyceae</taxon>
        <taxon>CS clade</taxon>
        <taxon>Sphaeropleales</taxon>
        <taxon>Selenastraceae</taxon>
        <taxon>Monoraphidium</taxon>
    </lineage>
</organism>
<dbReference type="OrthoDB" id="10260455at2759"/>
<dbReference type="GO" id="GO:0005509">
    <property type="term" value="F:calcium ion binding"/>
    <property type="evidence" value="ECO:0007669"/>
    <property type="project" value="InterPro"/>
</dbReference>
<dbReference type="KEGG" id="mng:MNEG_7808"/>
<dbReference type="RefSeq" id="XP_013899174.1">
    <property type="nucleotide sequence ID" value="XM_014043720.1"/>
</dbReference>
<dbReference type="InterPro" id="IPR002048">
    <property type="entry name" value="EF_hand_dom"/>
</dbReference>
<dbReference type="GeneID" id="25740684"/>
<dbReference type="InterPro" id="IPR039879">
    <property type="entry name" value="EFC10"/>
</dbReference>
<feature type="domain" description="EF-hand" evidence="1">
    <location>
        <begin position="60"/>
        <end position="95"/>
    </location>
</feature>